<evidence type="ECO:0000313" key="3">
    <source>
        <dbReference type="EMBL" id="QJA99298.1"/>
    </source>
</evidence>
<organism evidence="3">
    <name type="scientific">viral metagenome</name>
    <dbReference type="NCBI Taxonomy" id="1070528"/>
    <lineage>
        <taxon>unclassified sequences</taxon>
        <taxon>metagenomes</taxon>
        <taxon>organismal metagenomes</taxon>
    </lineage>
</organism>
<keyword evidence="1" id="KW-0175">Coiled coil</keyword>
<proteinExistence type="predicted"/>
<name>A0A6M3M3B2_9ZZZZ</name>
<dbReference type="EMBL" id="MT143641">
    <property type="protein sequence ID" value="QJA99298.1"/>
    <property type="molecule type" value="Genomic_DNA"/>
</dbReference>
<evidence type="ECO:0000256" key="2">
    <source>
        <dbReference type="SAM" id="MobiDB-lite"/>
    </source>
</evidence>
<protein>
    <recommendedName>
        <fullName evidence="5">Bacteriophage T4 Gp32 single-stranded DNA-binding domain-containing protein</fullName>
    </recommendedName>
</protein>
<sequence length="341" mass="39359">MAKFDRSKAREALLKRTQESYERKDGDTSLKYFRADIEIPLWQARVTKEEPHIIDIIPFLAGKNFTQTDRRNPIKENDYVYWLEVYIHQNIGPAKEWIVCPLRNYGKTCPICEEIDKRSAAGQEYDDYVEIALRRRCVYNIVCYDDPKEESKGVQVWEVSFKYGEKQIQLAAKAPRGGGIVPFSDPDIGKSISFEVAGDEYRTIAGHKLIDRDYTLSDNVLEQVRELDKLIVIKSYEEIFKSFFGEEYKASEKKVDKSKTEEADVPEPEIPPTGGRQRRRMVTEEKSDNPCPANGKFGEEIDQLENCKTCKAYNGCADKAEEIEAKLKAEKEEKRGLRRRG</sequence>
<feature type="region of interest" description="Disordered" evidence="2">
    <location>
        <begin position="254"/>
        <end position="298"/>
    </location>
</feature>
<dbReference type="InterPro" id="IPR044947">
    <property type="entry name" value="Phage_T4_Gp32_ssDNA-bd_sf"/>
</dbReference>
<dbReference type="EMBL" id="MT143814">
    <property type="protein sequence ID" value="QJB02906.1"/>
    <property type="molecule type" value="Genomic_DNA"/>
</dbReference>
<accession>A0A6M3M3B2</accession>
<dbReference type="Gene3D" id="3.90.198.10">
    <property type="entry name" value="Replication Fork Single-Stranded Dna Binding Protein"/>
    <property type="match status" value="1"/>
</dbReference>
<evidence type="ECO:0000256" key="1">
    <source>
        <dbReference type="SAM" id="Coils"/>
    </source>
</evidence>
<reference evidence="3" key="1">
    <citation type="submission" date="2020-03" db="EMBL/GenBank/DDBJ databases">
        <title>The deep terrestrial virosphere.</title>
        <authorList>
            <person name="Holmfeldt K."/>
            <person name="Nilsson E."/>
            <person name="Simone D."/>
            <person name="Lopez-Fernandez M."/>
            <person name="Wu X."/>
            <person name="de Brujin I."/>
            <person name="Lundin D."/>
            <person name="Andersson A."/>
            <person name="Bertilsson S."/>
            <person name="Dopson M."/>
        </authorList>
    </citation>
    <scope>NUCLEOTIDE SEQUENCE</scope>
    <source>
        <strain evidence="3">MM171A01198</strain>
        <strain evidence="4">MM171B01004</strain>
    </source>
</reference>
<evidence type="ECO:0008006" key="5">
    <source>
        <dbReference type="Google" id="ProtNLM"/>
    </source>
</evidence>
<feature type="coiled-coil region" evidence="1">
    <location>
        <begin position="313"/>
        <end position="340"/>
    </location>
</feature>
<dbReference type="AlphaFoldDB" id="A0A6M3M3B2"/>
<evidence type="ECO:0000313" key="4">
    <source>
        <dbReference type="EMBL" id="QJB02906.1"/>
    </source>
</evidence>
<gene>
    <name evidence="3" type="ORF">MM171A01198_0008</name>
    <name evidence="4" type="ORF">MM171B01004_0005</name>
</gene>